<evidence type="ECO:0000313" key="2">
    <source>
        <dbReference type="Proteomes" id="UP000019483"/>
    </source>
</evidence>
<name>W9E0E4_METTI</name>
<proteinExistence type="predicted"/>
<reference evidence="1 2" key="1">
    <citation type="submission" date="2013-08" db="EMBL/GenBank/DDBJ databases">
        <authorList>
            <consortium name="DOE Joint Genome Institute"/>
            <person name="Eisen J."/>
            <person name="Huntemann M."/>
            <person name="Han J."/>
            <person name="Chen A."/>
            <person name="Kyrpides N."/>
            <person name="Mavromatis K."/>
            <person name="Markowitz V."/>
            <person name="Palaniappan K."/>
            <person name="Ivanova N."/>
            <person name="Schaumberg A."/>
            <person name="Pati A."/>
            <person name="Liolios K."/>
            <person name="Nordberg H.P."/>
            <person name="Cantor M.N."/>
            <person name="Hua S.X."/>
            <person name="Woyke T."/>
        </authorList>
    </citation>
    <scope>NUCLEOTIDE SEQUENCE [LARGE SCALE GENOMIC DNA]</scope>
    <source>
        <strain evidence="1 2">DSM 2278</strain>
    </source>
</reference>
<dbReference type="Proteomes" id="UP000019483">
    <property type="component" value="Unassembled WGS sequence"/>
</dbReference>
<dbReference type="EMBL" id="AZAJ01000001">
    <property type="protein sequence ID" value="ETA69427.1"/>
    <property type="molecule type" value="Genomic_DNA"/>
</dbReference>
<sequence length="244" mass="28115">MEVNAIKKIPVLLLFLLLSTINSACVDNDVDYDAYKEKWDLLYENKSDWLCFDYSVDYARNHPGWGMVIMSPSPAFRFQPHMANYMIEGNTLYIHEPQANRTYELEIVNGSMTVPFYEDFPDDFSSQWTRPTYFHFIPDESGVLRTYYSLNDNRAEFFDYENMNKTDASVNTTILNSVEDSDVYVCENSTINQELKDSSDIGNKTATINEVDKNVSGISNIDEISKSRSITEKIAYFLKSLFGT</sequence>
<gene>
    <name evidence="1" type="ORF">MettiDRAFT_2927</name>
</gene>
<comment type="caution">
    <text evidence="1">The sequence shown here is derived from an EMBL/GenBank/DDBJ whole genome shotgun (WGS) entry which is preliminary data.</text>
</comment>
<dbReference type="AlphaFoldDB" id="W9E0E4"/>
<protein>
    <submittedName>
        <fullName evidence="1">Uncharacterized protein</fullName>
    </submittedName>
</protein>
<evidence type="ECO:0000313" key="1">
    <source>
        <dbReference type="EMBL" id="ETA69427.1"/>
    </source>
</evidence>
<keyword evidence="2" id="KW-1185">Reference proteome</keyword>
<accession>W9E0E4</accession>
<organism evidence="1 2">
    <name type="scientific">Methanolobus tindarius DSM 2278</name>
    <dbReference type="NCBI Taxonomy" id="1090322"/>
    <lineage>
        <taxon>Archaea</taxon>
        <taxon>Methanobacteriati</taxon>
        <taxon>Methanobacteriota</taxon>
        <taxon>Stenosarchaea group</taxon>
        <taxon>Methanomicrobia</taxon>
        <taxon>Methanosarcinales</taxon>
        <taxon>Methanosarcinaceae</taxon>
        <taxon>Methanolobus</taxon>
    </lineage>
</organism>